<dbReference type="InterPro" id="IPR013112">
    <property type="entry name" value="FAD-bd_8"/>
</dbReference>
<dbReference type="Pfam" id="PF12520">
    <property type="entry name" value="DUF3723"/>
    <property type="match status" value="1"/>
</dbReference>
<feature type="compositionally biased region" description="Basic and acidic residues" evidence="2">
    <location>
        <begin position="819"/>
        <end position="828"/>
    </location>
</feature>
<dbReference type="RefSeq" id="XP_022484972.1">
    <property type="nucleotide sequence ID" value="XM_022635265.1"/>
</dbReference>
<dbReference type="PANTHER" id="PTHR32361:SF26">
    <property type="entry name" value="FAD-BINDING 8 DOMAIN-CONTAINING PROTEIN-RELATED"/>
    <property type="match status" value="1"/>
</dbReference>
<feature type="compositionally biased region" description="Polar residues" evidence="2">
    <location>
        <begin position="1136"/>
        <end position="1157"/>
    </location>
</feature>
<dbReference type="GO" id="GO:0000293">
    <property type="term" value="F:ferric-chelate reductase activity"/>
    <property type="evidence" value="ECO:0007669"/>
    <property type="project" value="TreeGrafter"/>
</dbReference>
<feature type="domain" description="FAD-binding 8" evidence="3">
    <location>
        <begin position="5"/>
        <end position="65"/>
    </location>
</feature>
<dbReference type="GeneID" id="34579999"/>
<dbReference type="GO" id="GO:0006826">
    <property type="term" value="P:iron ion transport"/>
    <property type="evidence" value="ECO:0007669"/>
    <property type="project" value="TreeGrafter"/>
</dbReference>
<dbReference type="PANTHER" id="PTHR32361">
    <property type="entry name" value="FERRIC/CUPRIC REDUCTASE TRANSMEMBRANE COMPONENT"/>
    <property type="match status" value="1"/>
</dbReference>
<feature type="compositionally biased region" description="Basic and acidic residues" evidence="2">
    <location>
        <begin position="879"/>
        <end position="891"/>
    </location>
</feature>
<gene>
    <name evidence="4" type="ORF">PENARI_c021G10535</name>
</gene>
<dbReference type="Pfam" id="PF08022">
    <property type="entry name" value="FAD_binding_8"/>
    <property type="match status" value="1"/>
</dbReference>
<proteinExistence type="predicted"/>
<dbReference type="InterPro" id="IPR051410">
    <property type="entry name" value="Ferric/Cupric_Reductase"/>
</dbReference>
<dbReference type="GO" id="GO:0006879">
    <property type="term" value="P:intracellular iron ion homeostasis"/>
    <property type="evidence" value="ECO:0007669"/>
    <property type="project" value="TreeGrafter"/>
</dbReference>
<feature type="compositionally biased region" description="Basic and acidic residues" evidence="2">
    <location>
        <begin position="836"/>
        <end position="855"/>
    </location>
</feature>
<feature type="compositionally biased region" description="Polar residues" evidence="2">
    <location>
        <begin position="1346"/>
        <end position="1360"/>
    </location>
</feature>
<dbReference type="GO" id="GO:0015677">
    <property type="term" value="P:copper ion import"/>
    <property type="evidence" value="ECO:0007669"/>
    <property type="project" value="TreeGrafter"/>
</dbReference>
<feature type="compositionally biased region" description="Polar residues" evidence="2">
    <location>
        <begin position="937"/>
        <end position="951"/>
    </location>
</feature>
<dbReference type="OrthoDB" id="4227485at2759"/>
<feature type="compositionally biased region" description="Low complexity" evidence="2">
    <location>
        <begin position="1177"/>
        <end position="1191"/>
    </location>
</feature>
<dbReference type="GO" id="GO:0005886">
    <property type="term" value="C:plasma membrane"/>
    <property type="evidence" value="ECO:0007669"/>
    <property type="project" value="TreeGrafter"/>
</dbReference>
<dbReference type="InterPro" id="IPR022198">
    <property type="entry name" value="DUF3723"/>
</dbReference>
<feature type="compositionally biased region" description="Basic residues" evidence="2">
    <location>
        <begin position="1321"/>
        <end position="1341"/>
    </location>
</feature>
<dbReference type="Gene3D" id="3.40.50.80">
    <property type="entry name" value="Nucleotide-binding domain of ferredoxin-NADP reductase (FNR) module"/>
    <property type="match status" value="1"/>
</dbReference>
<name>A0A1F5L9E6_PENAI</name>
<evidence type="ECO:0000313" key="4">
    <source>
        <dbReference type="EMBL" id="OGE49521.1"/>
    </source>
</evidence>
<dbReference type="InterPro" id="IPR039261">
    <property type="entry name" value="FNR_nucleotide-bd"/>
</dbReference>
<protein>
    <recommendedName>
        <fullName evidence="3">FAD-binding 8 domain-containing protein</fullName>
    </recommendedName>
</protein>
<evidence type="ECO:0000256" key="2">
    <source>
        <dbReference type="SAM" id="MobiDB-lite"/>
    </source>
</evidence>
<dbReference type="EMBL" id="LXJU01000021">
    <property type="protein sequence ID" value="OGE49521.1"/>
    <property type="molecule type" value="Genomic_DNA"/>
</dbReference>
<organism evidence="4 5">
    <name type="scientific">Penicillium arizonense</name>
    <dbReference type="NCBI Taxonomy" id="1835702"/>
    <lineage>
        <taxon>Eukaryota</taxon>
        <taxon>Fungi</taxon>
        <taxon>Dikarya</taxon>
        <taxon>Ascomycota</taxon>
        <taxon>Pezizomycotina</taxon>
        <taxon>Eurotiomycetes</taxon>
        <taxon>Eurotiomycetidae</taxon>
        <taxon>Eurotiales</taxon>
        <taxon>Aspergillaceae</taxon>
        <taxon>Penicillium</taxon>
    </lineage>
</organism>
<accession>A0A1F5L9E6</accession>
<dbReference type="Proteomes" id="UP000177622">
    <property type="component" value="Unassembled WGS sequence"/>
</dbReference>
<comment type="caution">
    <text evidence="4">The sequence shown here is derived from an EMBL/GenBank/DDBJ whole genome shotgun (WGS) entry which is preliminary data.</text>
</comment>
<feature type="compositionally biased region" description="Basic and acidic residues" evidence="2">
    <location>
        <begin position="1028"/>
        <end position="1051"/>
    </location>
</feature>
<feature type="compositionally biased region" description="Polar residues" evidence="2">
    <location>
        <begin position="1096"/>
        <end position="1117"/>
    </location>
</feature>
<feature type="region of interest" description="Disordered" evidence="2">
    <location>
        <begin position="777"/>
        <end position="1396"/>
    </location>
</feature>
<dbReference type="CDD" id="cd06186">
    <property type="entry name" value="NOX_Duox_like_FAD_NADP"/>
    <property type="match status" value="1"/>
</dbReference>
<reference evidence="4 5" key="1">
    <citation type="journal article" date="2016" name="Sci. Rep.">
        <title>Penicillium arizonense, a new, genome sequenced fungal species, reveals a high chemical diversity in secreted metabolites.</title>
        <authorList>
            <person name="Grijseels S."/>
            <person name="Nielsen J.C."/>
            <person name="Randelovic M."/>
            <person name="Nielsen J."/>
            <person name="Nielsen K.F."/>
            <person name="Workman M."/>
            <person name="Frisvad J.C."/>
        </authorList>
    </citation>
    <scope>NUCLEOTIDE SEQUENCE [LARGE SCALE GENOMIC DNA]</scope>
    <source>
        <strain evidence="4 5">CBS 141311</strain>
    </source>
</reference>
<sequence length="1533" mass="173048">MPTVSLLSWAQSHPFMVTSWSPEKQEVLELFVQSQQGLTKALQACAAFDGFASYTAFVSGPYGASKSTDDYECVLAIATDFGIAGVIPYLKKLFYGYNTSTSYVRRVHFVWKVQTKEIAVAAQPLLNELLADDVLDNGYVTFGKTRDAFGINGRASVFNASPNYEHIVSEEASGKHIARLPNTSEEQGKTLVLVMERSMYTDHERRVTSERNKKYRGIALINLSQIVPDNSICRALDPRNVDRLCEVFSKEGCRRLDVPNHVTAVVSSRSLDAALQKARMSAAQLMSDTSDEYPHLQFSSGQVKCLHGQHRLKAGEEFLADCDQWWTVNLYLDDISPSLKATLIDEYCNEKTPTDGEIYRKIRQYQHEANAHFEKRWKARLSPNKLKRLQQLESHDDVRAAVNSLLALPALLEQGMKLCSISRALAIGCDEELVHGLNDLYDYWASLVKHKRSKMLKIDPHSIQSLQLLAPGVSNKDRKLAKGLVFGGEAFSGFTSAERASIWKKMKSRKRIIPSLYTFFQNVWYLESSANCLKRLVSLNKFQPTVKRAMRNAFSKLPSEGGDCLVQMSETKFQHCKSLRIDLAELAYRQLWLYAMRHYPKMAKEPENQDQVVKGWEKADPRVLYDLAVLARKLGYQSDQIRALLKHSPDRQIAREALLKARDHVKYKYDNDVFDSLVDRVAECFQQASPLDCDPERGHIDDRETKVRFRCGNPQAKAQRQDRWFLFVDQLHTAWPSTTKKVSTLFVRQCVYYTFFNQLEFSPPCVEDQRAMSPLFVTEESSESSTPSSKEEIPPSRAYSRRIDRKRLRKANRHGRSREKRERQNPQEKKKRRREHERQKHQLPRSHQEPLKWRASENSPIRICSTHDGSSDMDWSSHSGEEEGCRADYGERLQQSSELGRNDDMEMPDETGTESAGDPNYEYQADDLMSVEIAHEQMQNTRSHSSTTTAAEQHIPGEQLELSNQREEETTTNYACEHADVEKTGELESTEVDPQQVGSPSGHGPSRTKSVVRPRSRGDAKWSPYDMAQRKKQEKPFIPEQPHEVLERQIDKLLQPSEVSNRERPIRPVTQVDFTEMSFEPPRASQVQKEAGITDGQDQGASTQSQTPWDATVTTSAEIFDPGSGENEEFREPTGNGDNYSTHAVEPSTVQMTTENIPANEANPVGDDQTSLSEILTSAPTSPKSPTEPKSQIPAQVGQKSKRNGMIFEHSESKQPPADDIPENTSPEVQAAPVGSRAGEDHEPPTSTTLTDQPVERHAIGEQPPISENVVASEYNSRVEESLQNDTTAAPHVPKRRRDETLRPTGISGASDHMMVDGPSGRKRGILFGHRRPRKEVKKPRAITQIDFTNWSDVATSQGDSGDPREANAVQKDSLAPKRWHDTNQSTRSNDMDLDDSEKFYPAHAEQREAQTVDYEPQSGENQKVRIVFRGRDGRGGWDHVIDQITVDPSDPGPVERFAREKAREQVPATFYDQNLRTVVPAQCFDAAVQDGTNTIFVAFGHEVARNEENMDSVSRALAEGSDQSMPDDVASL</sequence>
<evidence type="ECO:0000256" key="1">
    <source>
        <dbReference type="ARBA" id="ARBA00022448"/>
    </source>
</evidence>
<feature type="compositionally biased region" description="Basic and acidic residues" evidence="2">
    <location>
        <begin position="977"/>
        <end position="986"/>
    </location>
</feature>
<feature type="compositionally biased region" description="Basic residues" evidence="2">
    <location>
        <begin position="799"/>
        <end position="818"/>
    </location>
</feature>
<keyword evidence="1" id="KW-0813">Transport</keyword>
<dbReference type="STRING" id="1835702.A0A1F5L9E6"/>
<keyword evidence="5" id="KW-1185">Reference proteome</keyword>
<evidence type="ECO:0000259" key="3">
    <source>
        <dbReference type="Pfam" id="PF08022"/>
    </source>
</evidence>
<evidence type="ECO:0000313" key="5">
    <source>
        <dbReference type="Proteomes" id="UP000177622"/>
    </source>
</evidence>